<evidence type="ECO:0000313" key="2">
    <source>
        <dbReference type="Proteomes" id="UP000293296"/>
    </source>
</evidence>
<evidence type="ECO:0000313" key="1">
    <source>
        <dbReference type="EMBL" id="QAZ67879.1"/>
    </source>
</evidence>
<keyword evidence="2" id="KW-1185">Reference proteome</keyword>
<gene>
    <name evidence="1" type="ORF">C3Y92_11870</name>
</gene>
<protein>
    <recommendedName>
        <fullName evidence="3">YbbR-like domain-containing protein</fullName>
    </recommendedName>
</protein>
<dbReference type="RefSeq" id="WP_129352858.1">
    <property type="nucleotide sequence ID" value="NZ_CP026538.1"/>
</dbReference>
<dbReference type="PANTHER" id="PTHR37804:SF1">
    <property type="entry name" value="CDAA REGULATORY PROTEIN CDAR"/>
    <property type="match status" value="1"/>
</dbReference>
<dbReference type="Gene3D" id="2.170.120.40">
    <property type="entry name" value="YbbR-like domain"/>
    <property type="match status" value="1"/>
</dbReference>
<evidence type="ECO:0008006" key="3">
    <source>
        <dbReference type="Google" id="ProtNLM"/>
    </source>
</evidence>
<reference evidence="1 2" key="1">
    <citation type="submission" date="2018-02" db="EMBL/GenBank/DDBJ databases">
        <title>Genome sequence of Desulfovibrio carbinolicus DSM 3852.</title>
        <authorList>
            <person name="Wilbanks E."/>
            <person name="Skennerton C.T."/>
            <person name="Orphan V.J."/>
        </authorList>
    </citation>
    <scope>NUCLEOTIDE SEQUENCE [LARGE SCALE GENOMIC DNA]</scope>
    <source>
        <strain evidence="1 2">DSM 3852</strain>
    </source>
</reference>
<accession>A0A4P6I233</accession>
<dbReference type="KEGG" id="dcb:C3Y92_11870"/>
<dbReference type="PANTHER" id="PTHR37804">
    <property type="entry name" value="CDAA REGULATORY PROTEIN CDAR"/>
    <property type="match status" value="1"/>
</dbReference>
<dbReference type="Proteomes" id="UP000293296">
    <property type="component" value="Chromosome"/>
</dbReference>
<proteinExistence type="predicted"/>
<name>A0A4P6I233_9BACT</name>
<dbReference type="OrthoDB" id="128578at2"/>
<organism evidence="1 2">
    <name type="scientific">Solidesulfovibrio carbinolicus</name>
    <dbReference type="NCBI Taxonomy" id="296842"/>
    <lineage>
        <taxon>Bacteria</taxon>
        <taxon>Pseudomonadati</taxon>
        <taxon>Thermodesulfobacteriota</taxon>
        <taxon>Desulfovibrionia</taxon>
        <taxon>Desulfovibrionales</taxon>
        <taxon>Desulfovibrionaceae</taxon>
        <taxon>Solidesulfovibrio</taxon>
    </lineage>
</organism>
<dbReference type="Gene3D" id="2.170.120.30">
    <property type="match status" value="2"/>
</dbReference>
<dbReference type="Pfam" id="PF07949">
    <property type="entry name" value="YbbR"/>
    <property type="match status" value="1"/>
</dbReference>
<dbReference type="EMBL" id="CP026538">
    <property type="protein sequence ID" value="QAZ67879.1"/>
    <property type="molecule type" value="Genomic_DNA"/>
</dbReference>
<dbReference type="AlphaFoldDB" id="A0A4P6I233"/>
<dbReference type="InterPro" id="IPR012505">
    <property type="entry name" value="YbbR"/>
</dbReference>
<dbReference type="InterPro" id="IPR053154">
    <property type="entry name" value="c-di-AMP_regulator"/>
</dbReference>
<sequence>MKSNWQYLALALALSLFCWYLVTGREKVDAWMPMRVEMTGLPEDLYVKSGMLGSVDVLVRGPRGIARKLDDTQLVYNLNLSKIVPGRNIVLFEVRNIVLPKVYEAVEIRPARLELEVERRAVKTVPVKVMLRSSLPDGYSMSAVRAVPDSVRLSGPAGKLDKISEIRTQPITVPQPIPARYDERVPLDVPEDIDAAPPAVQVVMGFAAKESEITLRAPLTIKKPKGREAEVSPQAVTLRVKGPAAIIGDKDFPGLVEAALELAADIQPGKYEASYRVKMPQGCELIEAKPDKVSLTVK</sequence>